<gene>
    <name evidence="2" type="ORF">CBR_g57847</name>
</gene>
<evidence type="ECO:0000256" key="1">
    <source>
        <dbReference type="SAM" id="MobiDB-lite"/>
    </source>
</evidence>
<evidence type="ECO:0000313" key="3">
    <source>
        <dbReference type="Proteomes" id="UP000265515"/>
    </source>
</evidence>
<sequence length="370" mass="40996">MSSFPGDAKSAMYAMYAMSARPAMSVTSSECREQQLHQLRCVSCQEGRVMGARGGGFLTCQNSPWVSEKSVGPRLRHGLRPPRKINCRESLCVRCEKNPGMEFYDDDEAFTFHGDETWNANVVVEEEGDIPPSPWLGAVLFRRSSIQRHYDLHTTLERLHLHRFSSELSRNLAHTMGINLSENQLTSTDNDAPPSAETPVSVSMDVTRKGKDLHLEGMVRTAMSVPCNRCLSPVAERVFADFRLTLMPNPPQEPSAISIGVSLDDDGNTKPLSNNSSKEGGVEGLTGVLDIDIDDKLHFPPEAKEMDLSSYVRDTIHLEIPLFVHCDANCKGLCMQCGANLNLGACTCETVSDDRPWGPLEQLKKQLEEK</sequence>
<dbReference type="Pfam" id="PF02620">
    <property type="entry name" value="YceD"/>
    <property type="match status" value="1"/>
</dbReference>
<evidence type="ECO:0008006" key="4">
    <source>
        <dbReference type="Google" id="ProtNLM"/>
    </source>
</evidence>
<feature type="region of interest" description="Disordered" evidence="1">
    <location>
        <begin position="264"/>
        <end position="283"/>
    </location>
</feature>
<keyword evidence="3" id="KW-1185">Reference proteome</keyword>
<accession>A0A388K854</accession>
<dbReference type="PANTHER" id="PTHR34374:SF1">
    <property type="entry name" value="LARGE RIBOSOMAL RNA SUBUNIT ACCUMULATION PROTEIN YCED HOMOLOG 1, CHLOROPLASTIC"/>
    <property type="match status" value="1"/>
</dbReference>
<name>A0A388K854_CHABU</name>
<evidence type="ECO:0000313" key="2">
    <source>
        <dbReference type="EMBL" id="GBG66245.1"/>
    </source>
</evidence>
<reference evidence="2 3" key="1">
    <citation type="journal article" date="2018" name="Cell">
        <title>The Chara Genome: Secondary Complexity and Implications for Plant Terrestrialization.</title>
        <authorList>
            <person name="Nishiyama T."/>
            <person name="Sakayama H."/>
            <person name="Vries J.D."/>
            <person name="Buschmann H."/>
            <person name="Saint-Marcoux D."/>
            <person name="Ullrich K.K."/>
            <person name="Haas F.B."/>
            <person name="Vanderstraeten L."/>
            <person name="Becker D."/>
            <person name="Lang D."/>
            <person name="Vosolsobe S."/>
            <person name="Rombauts S."/>
            <person name="Wilhelmsson P.K.I."/>
            <person name="Janitza P."/>
            <person name="Kern R."/>
            <person name="Heyl A."/>
            <person name="Rumpler F."/>
            <person name="Villalobos L.I.A.C."/>
            <person name="Clay J.M."/>
            <person name="Skokan R."/>
            <person name="Toyoda A."/>
            <person name="Suzuki Y."/>
            <person name="Kagoshima H."/>
            <person name="Schijlen E."/>
            <person name="Tajeshwar N."/>
            <person name="Catarino B."/>
            <person name="Hetherington A.J."/>
            <person name="Saltykova A."/>
            <person name="Bonnot C."/>
            <person name="Breuninger H."/>
            <person name="Symeonidi A."/>
            <person name="Radhakrishnan G.V."/>
            <person name="Van Nieuwerburgh F."/>
            <person name="Deforce D."/>
            <person name="Chang C."/>
            <person name="Karol K.G."/>
            <person name="Hedrich R."/>
            <person name="Ulvskov P."/>
            <person name="Glockner G."/>
            <person name="Delwiche C.F."/>
            <person name="Petrasek J."/>
            <person name="Van de Peer Y."/>
            <person name="Friml J."/>
            <person name="Beilby M."/>
            <person name="Dolan L."/>
            <person name="Kohara Y."/>
            <person name="Sugano S."/>
            <person name="Fujiyama A."/>
            <person name="Delaux P.-M."/>
            <person name="Quint M."/>
            <person name="TheiBen G."/>
            <person name="Hagemann M."/>
            <person name="Harholt J."/>
            <person name="Dunand C."/>
            <person name="Zachgo S."/>
            <person name="Langdale J."/>
            <person name="Maumus F."/>
            <person name="Straeten D.V.D."/>
            <person name="Gould S.B."/>
            <person name="Rensing S.A."/>
        </authorList>
    </citation>
    <scope>NUCLEOTIDE SEQUENCE [LARGE SCALE GENOMIC DNA]</scope>
    <source>
        <strain evidence="2 3">S276</strain>
    </source>
</reference>
<dbReference type="InterPro" id="IPR003772">
    <property type="entry name" value="YceD"/>
</dbReference>
<organism evidence="2 3">
    <name type="scientific">Chara braunii</name>
    <name type="common">Braun's stonewort</name>
    <dbReference type="NCBI Taxonomy" id="69332"/>
    <lineage>
        <taxon>Eukaryota</taxon>
        <taxon>Viridiplantae</taxon>
        <taxon>Streptophyta</taxon>
        <taxon>Charophyceae</taxon>
        <taxon>Charales</taxon>
        <taxon>Characeae</taxon>
        <taxon>Chara</taxon>
    </lineage>
</organism>
<dbReference type="AlphaFoldDB" id="A0A388K854"/>
<dbReference type="EMBL" id="BFEA01000071">
    <property type="protein sequence ID" value="GBG66245.1"/>
    <property type="molecule type" value="Genomic_DNA"/>
</dbReference>
<dbReference type="Gramene" id="GBG66245">
    <property type="protein sequence ID" value="GBG66245"/>
    <property type="gene ID" value="CBR_g57847"/>
</dbReference>
<comment type="caution">
    <text evidence="2">The sequence shown here is derived from an EMBL/GenBank/DDBJ whole genome shotgun (WGS) entry which is preliminary data.</text>
</comment>
<dbReference type="Proteomes" id="UP000265515">
    <property type="component" value="Unassembled WGS sequence"/>
</dbReference>
<dbReference type="OrthoDB" id="1931432at2759"/>
<proteinExistence type="predicted"/>
<protein>
    <recommendedName>
        <fullName evidence="4">DUF177 domain-containing protein</fullName>
    </recommendedName>
</protein>
<dbReference type="PANTHER" id="PTHR34374">
    <property type="entry name" value="LARGE RIBOSOMAL RNA SUBUNIT ACCUMULATION PROTEIN YCED HOMOLOG 1, CHLOROPLASTIC"/>
    <property type="match status" value="1"/>
</dbReference>